<accession>A0A2T6BSB7</accession>
<dbReference type="PROSITE" id="PS51257">
    <property type="entry name" value="PROKAR_LIPOPROTEIN"/>
    <property type="match status" value="1"/>
</dbReference>
<dbReference type="RefSeq" id="WP_108116515.1">
    <property type="nucleotide sequence ID" value="NZ_QBKT01000011.1"/>
</dbReference>
<sequence>MKTRFYATYVSALAFLLLTSCASLRTAAFDQYSYQKGTEIKVDAQRIMDKATMSYASQSEAIENFQSELDKMVEYEKNKPDNQISYAMWKMMANPEKNFIAGFLKRWKDQGTLSSFFITEAKGQVVEALDMILQYEGKKDPAAEKRLKAMLGIQ</sequence>
<feature type="chain" id="PRO_5015530641" evidence="1">
    <location>
        <begin position="23"/>
        <end position="154"/>
    </location>
</feature>
<name>A0A2T6BSB7_9FLAO</name>
<evidence type="ECO:0000313" key="3">
    <source>
        <dbReference type="Proteomes" id="UP000244090"/>
    </source>
</evidence>
<proteinExistence type="predicted"/>
<feature type="signal peptide" evidence="1">
    <location>
        <begin position="1"/>
        <end position="22"/>
    </location>
</feature>
<dbReference type="EMBL" id="QBKT01000011">
    <property type="protein sequence ID" value="PTX58985.1"/>
    <property type="molecule type" value="Genomic_DNA"/>
</dbReference>
<evidence type="ECO:0000313" key="2">
    <source>
        <dbReference type="EMBL" id="PTX58985.1"/>
    </source>
</evidence>
<dbReference type="AlphaFoldDB" id="A0A2T6BSB7"/>
<evidence type="ECO:0000256" key="1">
    <source>
        <dbReference type="SAM" id="SignalP"/>
    </source>
</evidence>
<dbReference type="Proteomes" id="UP000244090">
    <property type="component" value="Unassembled WGS sequence"/>
</dbReference>
<gene>
    <name evidence="2" type="ORF">C8N46_11154</name>
</gene>
<keyword evidence="1" id="KW-0732">Signal</keyword>
<keyword evidence="3" id="KW-1185">Reference proteome</keyword>
<protein>
    <submittedName>
        <fullName evidence="2">Uncharacterized protein</fullName>
    </submittedName>
</protein>
<dbReference type="OrthoDB" id="794867at2"/>
<reference evidence="2 3" key="1">
    <citation type="submission" date="2018-04" db="EMBL/GenBank/DDBJ databases">
        <title>Genomic Encyclopedia of Archaeal and Bacterial Type Strains, Phase II (KMG-II): from individual species to whole genera.</title>
        <authorList>
            <person name="Goeker M."/>
        </authorList>
    </citation>
    <scope>NUCLEOTIDE SEQUENCE [LARGE SCALE GENOMIC DNA]</scope>
    <source>
        <strain evidence="2 3">DSM 25731</strain>
    </source>
</reference>
<organism evidence="2 3">
    <name type="scientific">Kordia periserrulae</name>
    <dbReference type="NCBI Taxonomy" id="701523"/>
    <lineage>
        <taxon>Bacteria</taxon>
        <taxon>Pseudomonadati</taxon>
        <taxon>Bacteroidota</taxon>
        <taxon>Flavobacteriia</taxon>
        <taxon>Flavobacteriales</taxon>
        <taxon>Flavobacteriaceae</taxon>
        <taxon>Kordia</taxon>
    </lineage>
</organism>
<comment type="caution">
    <text evidence="2">The sequence shown here is derived from an EMBL/GenBank/DDBJ whole genome shotgun (WGS) entry which is preliminary data.</text>
</comment>